<feature type="transmembrane region" description="Helical" evidence="5">
    <location>
        <begin position="299"/>
        <end position="322"/>
    </location>
</feature>
<name>A0A1T4W0K8_9FIRM</name>
<feature type="transmembrane region" description="Helical" evidence="5">
    <location>
        <begin position="20"/>
        <end position="42"/>
    </location>
</feature>
<evidence type="ECO:0000259" key="6">
    <source>
        <dbReference type="Pfam" id="PF12698"/>
    </source>
</evidence>
<accession>A0A1T4W0K8</accession>
<reference evidence="7 8" key="1">
    <citation type="submission" date="2017-02" db="EMBL/GenBank/DDBJ databases">
        <authorList>
            <person name="Peterson S.W."/>
        </authorList>
    </citation>
    <scope>NUCLEOTIDE SEQUENCE [LARGE SCALE GENOMIC DNA]</scope>
    <source>
        <strain evidence="7 8">ATCC 35992</strain>
    </source>
</reference>
<dbReference type="AlphaFoldDB" id="A0A1T4W0K8"/>
<keyword evidence="8" id="KW-1185">Reference proteome</keyword>
<dbReference type="GO" id="GO:0140359">
    <property type="term" value="F:ABC-type transporter activity"/>
    <property type="evidence" value="ECO:0007669"/>
    <property type="project" value="InterPro"/>
</dbReference>
<feature type="transmembrane region" description="Helical" evidence="5">
    <location>
        <begin position="228"/>
        <end position="255"/>
    </location>
</feature>
<comment type="subcellular location">
    <subcellularLocation>
        <location evidence="1">Membrane</location>
        <topology evidence="1">Multi-pass membrane protein</topology>
    </subcellularLocation>
</comment>
<feature type="transmembrane region" description="Helical" evidence="5">
    <location>
        <begin position="267"/>
        <end position="287"/>
    </location>
</feature>
<feature type="transmembrane region" description="Helical" evidence="5">
    <location>
        <begin position="355"/>
        <end position="376"/>
    </location>
</feature>
<evidence type="ECO:0000256" key="5">
    <source>
        <dbReference type="SAM" id="Phobius"/>
    </source>
</evidence>
<dbReference type="InterPro" id="IPR013525">
    <property type="entry name" value="ABC2_TM"/>
</dbReference>
<proteinExistence type="predicted"/>
<keyword evidence="3 5" id="KW-1133">Transmembrane helix</keyword>
<feature type="domain" description="ABC-2 type transporter transmembrane" evidence="6">
    <location>
        <begin position="17"/>
        <end position="374"/>
    </location>
</feature>
<evidence type="ECO:0000256" key="1">
    <source>
        <dbReference type="ARBA" id="ARBA00004141"/>
    </source>
</evidence>
<gene>
    <name evidence="7" type="ORF">SAMN02745111_02096</name>
</gene>
<dbReference type="PANTHER" id="PTHR43027:SF1">
    <property type="entry name" value="DOXORUBICIN RESISTANCE ABC TRANSPORTER PERMEASE PROTEIN DRRC-RELATED"/>
    <property type="match status" value="1"/>
</dbReference>
<evidence type="ECO:0000313" key="7">
    <source>
        <dbReference type="EMBL" id="SKA70737.1"/>
    </source>
</evidence>
<dbReference type="Proteomes" id="UP000190814">
    <property type="component" value="Unassembled WGS sequence"/>
</dbReference>
<organism evidence="7 8">
    <name type="scientific">Eubacterium uniforme</name>
    <dbReference type="NCBI Taxonomy" id="39495"/>
    <lineage>
        <taxon>Bacteria</taxon>
        <taxon>Bacillati</taxon>
        <taxon>Bacillota</taxon>
        <taxon>Clostridia</taxon>
        <taxon>Eubacteriales</taxon>
        <taxon>Eubacteriaceae</taxon>
        <taxon>Eubacterium</taxon>
    </lineage>
</organism>
<evidence type="ECO:0000313" key="8">
    <source>
        <dbReference type="Proteomes" id="UP000190814"/>
    </source>
</evidence>
<dbReference type="RefSeq" id="WP_078766925.1">
    <property type="nucleotide sequence ID" value="NZ_FUXZ01000014.1"/>
</dbReference>
<evidence type="ECO:0000256" key="4">
    <source>
        <dbReference type="ARBA" id="ARBA00023136"/>
    </source>
</evidence>
<dbReference type="PANTHER" id="PTHR43027">
    <property type="entry name" value="DOXORUBICIN RESISTANCE ABC TRANSPORTER PERMEASE PROTEIN DRRC-RELATED"/>
    <property type="match status" value="1"/>
</dbReference>
<dbReference type="GO" id="GO:0016020">
    <property type="term" value="C:membrane"/>
    <property type="evidence" value="ECO:0007669"/>
    <property type="project" value="UniProtKB-SubCell"/>
</dbReference>
<dbReference type="EMBL" id="FUXZ01000014">
    <property type="protein sequence ID" value="SKA70737.1"/>
    <property type="molecule type" value="Genomic_DNA"/>
</dbReference>
<keyword evidence="4 5" id="KW-0472">Membrane</keyword>
<evidence type="ECO:0000256" key="3">
    <source>
        <dbReference type="ARBA" id="ARBA00022989"/>
    </source>
</evidence>
<sequence length="385" mass="43737">MLLRLFYYKLKEGLRNKAFLGWNLIFPFLLGTVFFAALGHLYDEELNEPMNIVIEKMDNTEELHKEWLKKTMPEDQLNSDYVKSMPTAYDMMNDTLSKIEYDDGTKMFNIKNVDKKEAEKLLTDDKIDAIINPYDYENIKMEIKKNGIKQSILTSIVTAFREGIDIKEYVKTSGLQGNNKDPYIQYFYNILAMISIMTSSGVMISVVKTQANYSAIGIRVESSPVNRVVQSLCSMLAMSFLQVVILILSIIYYVYILKVNFGCGIQYIFITSMFAAFMGCSLGYMVACVGNASENVKNAILIGFVTGGGFLAGLMKGDMYIVMEKKFPLVNRINPSSIITNAFYTLNMYGANEKYTRTIVTMFTYSIIFIAIGMIFRGRRGYASI</sequence>
<dbReference type="STRING" id="39495.SAMN02745111_02096"/>
<keyword evidence="2 5" id="KW-0812">Transmembrane</keyword>
<dbReference type="Pfam" id="PF12698">
    <property type="entry name" value="ABC2_membrane_3"/>
    <property type="match status" value="1"/>
</dbReference>
<dbReference type="OrthoDB" id="9771731at2"/>
<evidence type="ECO:0000256" key="2">
    <source>
        <dbReference type="ARBA" id="ARBA00022692"/>
    </source>
</evidence>
<feature type="transmembrane region" description="Helical" evidence="5">
    <location>
        <begin position="186"/>
        <end position="207"/>
    </location>
</feature>
<protein>
    <submittedName>
        <fullName evidence="7">ABC-type multidrug transport system, permease component</fullName>
    </submittedName>
</protein>
<dbReference type="InterPro" id="IPR052902">
    <property type="entry name" value="ABC-2_transporter"/>
</dbReference>